<keyword evidence="3" id="KW-1185">Reference proteome</keyword>
<proteinExistence type="predicted"/>
<gene>
    <name evidence="2" type="ORF">DQ384_23745</name>
</gene>
<dbReference type="Pfam" id="PF13560">
    <property type="entry name" value="HTH_31"/>
    <property type="match status" value="1"/>
</dbReference>
<dbReference type="InterPro" id="IPR010982">
    <property type="entry name" value="Lambda_DNA-bd_dom_sf"/>
</dbReference>
<sequence length="290" mass="32715">MTNVHHEREALGGRLRELRRAAGLTGRELAESLGWPPSKVSKLETGKQTPAEQDVMGWVEATGASGEDRDSLLAALRTLESRHAEWQRVLRDGMRHHQNEWGEHEQRASFLRVFEPCYIPGLVQTPGYARARIAEAIAMHGLANDIDEAIRARMLRQEVLYDSRKRFHLVVSEAALRYRMCSPEVMLGQLDRLVTASTLPNVRLGVIGFSTVYVTAPKHGFWLFDSERVLVETFTAELNLAQQHETEAYSRIFRSLAGMASYGSDMRAIVTRVMEDLRAVLPDGETSDEE</sequence>
<protein>
    <submittedName>
        <fullName evidence="2">XRE family transcriptional regulator</fullName>
    </submittedName>
</protein>
<dbReference type="OrthoDB" id="4966777at2"/>
<dbReference type="PROSITE" id="PS50943">
    <property type="entry name" value="HTH_CROC1"/>
    <property type="match status" value="1"/>
</dbReference>
<dbReference type="CDD" id="cd00093">
    <property type="entry name" value="HTH_XRE"/>
    <property type="match status" value="1"/>
</dbReference>
<dbReference type="EMBL" id="QOIL01000014">
    <property type="protein sequence ID" value="RCG28171.1"/>
    <property type="molecule type" value="Genomic_DNA"/>
</dbReference>
<dbReference type="Gene3D" id="1.10.260.40">
    <property type="entry name" value="lambda repressor-like DNA-binding domains"/>
    <property type="match status" value="1"/>
</dbReference>
<dbReference type="Proteomes" id="UP000253094">
    <property type="component" value="Unassembled WGS sequence"/>
</dbReference>
<evidence type="ECO:0000259" key="1">
    <source>
        <dbReference type="PROSITE" id="PS50943"/>
    </source>
</evidence>
<dbReference type="AlphaFoldDB" id="A0A367FD21"/>
<name>A0A367FD21_9ACTN</name>
<accession>A0A367FD21</accession>
<dbReference type="InterPro" id="IPR001387">
    <property type="entry name" value="Cro/C1-type_HTH"/>
</dbReference>
<dbReference type="RefSeq" id="WP_114031083.1">
    <property type="nucleotide sequence ID" value="NZ_QOIL01000014.1"/>
</dbReference>
<evidence type="ECO:0000313" key="3">
    <source>
        <dbReference type="Proteomes" id="UP000253094"/>
    </source>
</evidence>
<evidence type="ECO:0000313" key="2">
    <source>
        <dbReference type="EMBL" id="RCG28171.1"/>
    </source>
</evidence>
<reference evidence="2 3" key="1">
    <citation type="submission" date="2018-06" db="EMBL/GenBank/DDBJ databases">
        <title>Sphaerisporangium craniellae sp. nov., isolated from a marine sponge in the South China Sea.</title>
        <authorList>
            <person name="Li L."/>
        </authorList>
    </citation>
    <scope>NUCLEOTIDE SEQUENCE [LARGE SCALE GENOMIC DNA]</scope>
    <source>
        <strain evidence="2 3">CCTCC AA 208026</strain>
    </source>
</reference>
<dbReference type="GO" id="GO:0003677">
    <property type="term" value="F:DNA binding"/>
    <property type="evidence" value="ECO:0007669"/>
    <property type="project" value="InterPro"/>
</dbReference>
<feature type="domain" description="HTH cro/C1-type" evidence="1">
    <location>
        <begin position="15"/>
        <end position="50"/>
    </location>
</feature>
<dbReference type="InterPro" id="IPR043917">
    <property type="entry name" value="DUF5753"/>
</dbReference>
<dbReference type="SMART" id="SM00530">
    <property type="entry name" value="HTH_XRE"/>
    <property type="match status" value="1"/>
</dbReference>
<organism evidence="2 3">
    <name type="scientific">Sphaerisporangium album</name>
    <dbReference type="NCBI Taxonomy" id="509200"/>
    <lineage>
        <taxon>Bacteria</taxon>
        <taxon>Bacillati</taxon>
        <taxon>Actinomycetota</taxon>
        <taxon>Actinomycetes</taxon>
        <taxon>Streptosporangiales</taxon>
        <taxon>Streptosporangiaceae</taxon>
        <taxon>Sphaerisporangium</taxon>
    </lineage>
</organism>
<dbReference type="SUPFAM" id="SSF47413">
    <property type="entry name" value="lambda repressor-like DNA-binding domains"/>
    <property type="match status" value="1"/>
</dbReference>
<dbReference type="Pfam" id="PF19054">
    <property type="entry name" value="DUF5753"/>
    <property type="match status" value="1"/>
</dbReference>
<comment type="caution">
    <text evidence="2">The sequence shown here is derived from an EMBL/GenBank/DDBJ whole genome shotgun (WGS) entry which is preliminary data.</text>
</comment>